<protein>
    <submittedName>
        <fullName evidence="2">Uncharacterized protein</fullName>
    </submittedName>
</protein>
<proteinExistence type="predicted"/>
<dbReference type="EMBL" id="VTPC01090994">
    <property type="protein sequence ID" value="KAF2880254.1"/>
    <property type="molecule type" value="Genomic_DNA"/>
</dbReference>
<evidence type="ECO:0000256" key="1">
    <source>
        <dbReference type="SAM" id="MobiDB-lite"/>
    </source>
</evidence>
<accession>A0A8K0C4W9</accession>
<name>A0A8K0C4W9_IGNLU</name>
<sequence>WIVYKKLLTDQPVNPQPFLDSENSGCLTYESVLLSGSNRSNSLSSPHPPEYAHKTTSYTQIDAMLDRMLFEVERQEELFALDLDLLDQNEDHYVNTLELVPCTDALLEIPIKKTVKVPKTYETKHEMHVDDVISKLPEDLIDFGDELQITDLDEDDQDKQDNKTANLDQLQETVTKLLLEVETDEAGILLDKIAENDCTEEEFPYELINFQRNSRASSESTSDVTIDNYPSSWEDQSDDHDYEPIEPSTSFPKPLHGSFDQISDIWWEGTYRNLSVVPEEDEENVSLIGNQSSRSFTKTEKKIACDSPCNSSSTGSTDEEDIQKHQRTVKAEVKLLVKTTDRGKEEIEIRSVREFLNDNSKTNMDSRKSNTLPATFSKNNNSSHLYKLKENKTDKPVFTLQRLFIRPNDTEMLPIGGSMINLSNSRDIYSSRTELLATSPKQYPLQYDSSMVSSYEELLNESDGEENHTPKQIIVGEEKVDLYANRPFYPCYNTARETFRSHNVNPFTEFTSNPFHDPSQIPEAYCDWLSQTEDQDGGNVNLPVLKQLIRMEFFFLFV</sequence>
<evidence type="ECO:0000313" key="3">
    <source>
        <dbReference type="Proteomes" id="UP000801492"/>
    </source>
</evidence>
<feature type="compositionally biased region" description="Polar residues" evidence="1">
    <location>
        <begin position="214"/>
        <end position="234"/>
    </location>
</feature>
<dbReference type="PROSITE" id="PS00018">
    <property type="entry name" value="EF_HAND_1"/>
    <property type="match status" value="1"/>
</dbReference>
<reference evidence="2" key="1">
    <citation type="submission" date="2019-08" db="EMBL/GenBank/DDBJ databases">
        <title>The genome of the North American firefly Photinus pyralis.</title>
        <authorList>
            <consortium name="Photinus pyralis genome working group"/>
            <person name="Fallon T.R."/>
            <person name="Sander Lower S.E."/>
            <person name="Weng J.-K."/>
        </authorList>
    </citation>
    <scope>NUCLEOTIDE SEQUENCE</scope>
    <source>
        <strain evidence="2">TRF0915ILg1</strain>
        <tissue evidence="2">Whole body</tissue>
    </source>
</reference>
<feature type="non-terminal residue" evidence="2">
    <location>
        <position position="1"/>
    </location>
</feature>
<dbReference type="Proteomes" id="UP000801492">
    <property type="component" value="Unassembled WGS sequence"/>
</dbReference>
<feature type="region of interest" description="Disordered" evidence="1">
    <location>
        <begin position="304"/>
        <end position="323"/>
    </location>
</feature>
<comment type="caution">
    <text evidence="2">The sequence shown here is derived from an EMBL/GenBank/DDBJ whole genome shotgun (WGS) entry which is preliminary data.</text>
</comment>
<gene>
    <name evidence="2" type="ORF">ILUMI_25916</name>
</gene>
<evidence type="ECO:0000313" key="2">
    <source>
        <dbReference type="EMBL" id="KAF2880254.1"/>
    </source>
</evidence>
<dbReference type="InterPro" id="IPR018247">
    <property type="entry name" value="EF_Hand_1_Ca_BS"/>
</dbReference>
<feature type="region of interest" description="Disordered" evidence="1">
    <location>
        <begin position="214"/>
        <end position="254"/>
    </location>
</feature>
<dbReference type="AlphaFoldDB" id="A0A8K0C4W9"/>
<organism evidence="2 3">
    <name type="scientific">Ignelater luminosus</name>
    <name type="common">Cucubano</name>
    <name type="synonym">Pyrophorus luminosus</name>
    <dbReference type="NCBI Taxonomy" id="2038154"/>
    <lineage>
        <taxon>Eukaryota</taxon>
        <taxon>Metazoa</taxon>
        <taxon>Ecdysozoa</taxon>
        <taxon>Arthropoda</taxon>
        <taxon>Hexapoda</taxon>
        <taxon>Insecta</taxon>
        <taxon>Pterygota</taxon>
        <taxon>Neoptera</taxon>
        <taxon>Endopterygota</taxon>
        <taxon>Coleoptera</taxon>
        <taxon>Polyphaga</taxon>
        <taxon>Elateriformia</taxon>
        <taxon>Elateroidea</taxon>
        <taxon>Elateridae</taxon>
        <taxon>Agrypninae</taxon>
        <taxon>Pyrophorini</taxon>
        <taxon>Ignelater</taxon>
    </lineage>
</organism>
<dbReference type="OrthoDB" id="6784346at2759"/>
<feature type="non-terminal residue" evidence="2">
    <location>
        <position position="558"/>
    </location>
</feature>
<keyword evidence="3" id="KW-1185">Reference proteome</keyword>